<keyword evidence="2" id="KW-1185">Reference proteome</keyword>
<organism evidence="1 2">
    <name type="scientific">Paenibacillus popilliae ATCC 14706</name>
    <dbReference type="NCBI Taxonomy" id="1212764"/>
    <lineage>
        <taxon>Bacteria</taxon>
        <taxon>Bacillati</taxon>
        <taxon>Bacillota</taxon>
        <taxon>Bacilli</taxon>
        <taxon>Bacillales</taxon>
        <taxon>Paenibacillaceae</taxon>
        <taxon>Paenibacillus</taxon>
    </lineage>
</organism>
<proteinExistence type="predicted"/>
<protein>
    <submittedName>
        <fullName evidence="1">Uncharacterized protein</fullName>
    </submittedName>
</protein>
<accession>M9LMD8</accession>
<dbReference type="EMBL" id="BALG01000026">
    <property type="protein sequence ID" value="GAC41291.1"/>
    <property type="molecule type" value="Genomic_DNA"/>
</dbReference>
<gene>
    <name evidence="1" type="ORF">PPOP_0641</name>
</gene>
<evidence type="ECO:0000313" key="2">
    <source>
        <dbReference type="Proteomes" id="UP000029453"/>
    </source>
</evidence>
<name>M9LMD8_PAEPP</name>
<sequence>MNIGRGVNKPQNDGFFVQNCVPLIEVDFRHSEMPKTRAITAMGPILQ</sequence>
<comment type="caution">
    <text evidence="1">The sequence shown here is derived from an EMBL/GenBank/DDBJ whole genome shotgun (WGS) entry which is preliminary data.</text>
</comment>
<reference evidence="1 2" key="1">
    <citation type="submission" date="2012-10" db="EMBL/GenBank/DDBJ databases">
        <title>Draft Genome Sequence of Paenibacillus popilliae ATCC 14706T.</title>
        <authorList>
            <person name="Iiyama K."/>
            <person name="Mori K."/>
            <person name="Mon H."/>
            <person name="Chieda Y."/>
            <person name="Lee J.M."/>
            <person name="Kusakabe T."/>
            <person name="Tashiro K."/>
            <person name="Asano S."/>
            <person name="Yasunaga-Aoki C."/>
            <person name="Shimizu S."/>
        </authorList>
    </citation>
    <scope>NUCLEOTIDE SEQUENCE [LARGE SCALE GENOMIC DNA]</scope>
    <source>
        <strain evidence="1 2">ATCC 14706</strain>
    </source>
</reference>
<evidence type="ECO:0000313" key="1">
    <source>
        <dbReference type="EMBL" id="GAC41291.1"/>
    </source>
</evidence>
<dbReference type="Proteomes" id="UP000029453">
    <property type="component" value="Unassembled WGS sequence"/>
</dbReference>
<dbReference type="AlphaFoldDB" id="M9LMD8"/>